<evidence type="ECO:0000313" key="2">
    <source>
        <dbReference type="EMBL" id="KAJ5076408.1"/>
    </source>
</evidence>
<dbReference type="Proteomes" id="UP001149090">
    <property type="component" value="Unassembled WGS sequence"/>
</dbReference>
<feature type="compositionally biased region" description="Acidic residues" evidence="1">
    <location>
        <begin position="309"/>
        <end position="324"/>
    </location>
</feature>
<accession>A0A9Q0RE86</accession>
<feature type="region of interest" description="Disordered" evidence="1">
    <location>
        <begin position="289"/>
        <end position="324"/>
    </location>
</feature>
<comment type="caution">
    <text evidence="2">The sequence shown here is derived from an EMBL/GenBank/DDBJ whole genome shotgun (WGS) entry which is preliminary data.</text>
</comment>
<protein>
    <submittedName>
        <fullName evidence="2">Uncharacterized protein</fullName>
    </submittedName>
</protein>
<dbReference type="AlphaFoldDB" id="A0A9Q0RE86"/>
<sequence>MGNVEKTKKETNVNQLEKIEELKQATVIIDKNKLSCFRLNKSFLDLFNSSNQENLYNKSIFELSSNYQPYFSCETKTAIEKIGNLIIEQNKVDNFTWKILTLDEKEMEIETKIEPFQIDSTIYFQIEFLKTSPEDSEKTDSNVSPNTSFDEKANDIQINEESIPELSQINEKINHLKSKVNQFGNPDLEKRITENLTQIQQSIRQSIIEKMKNLELLKTQSQTEQRDQKKKYDLLEMHLQRRLGGMENEKKTKRDLLNQNLFMKKKIKEIKQKIEDENKQIHRLAEMVNELQAEINENDPDNSHSHQEDETETLGEFESDNDTQ</sequence>
<proteinExistence type="predicted"/>
<dbReference type="EMBL" id="JAPDFW010000061">
    <property type="protein sequence ID" value="KAJ5076408.1"/>
    <property type="molecule type" value="Genomic_DNA"/>
</dbReference>
<reference evidence="2" key="1">
    <citation type="submission" date="2022-10" db="EMBL/GenBank/DDBJ databases">
        <title>Novel sulphate-reducing endosymbionts in the free-living metamonad Anaeramoeba.</title>
        <authorList>
            <person name="Jerlstrom-Hultqvist J."/>
            <person name="Cepicka I."/>
            <person name="Gallot-Lavallee L."/>
            <person name="Salas-Leiva D."/>
            <person name="Curtis B.A."/>
            <person name="Zahonova K."/>
            <person name="Pipaliya S."/>
            <person name="Dacks J."/>
            <person name="Roger A.J."/>
        </authorList>
    </citation>
    <scope>NUCLEOTIDE SEQUENCE</scope>
    <source>
        <strain evidence="2">BMAN</strain>
    </source>
</reference>
<name>A0A9Q0RE86_ANAIG</name>
<evidence type="ECO:0000313" key="3">
    <source>
        <dbReference type="Proteomes" id="UP001149090"/>
    </source>
</evidence>
<organism evidence="2 3">
    <name type="scientific">Anaeramoeba ignava</name>
    <name type="common">Anaerobic marine amoeba</name>
    <dbReference type="NCBI Taxonomy" id="1746090"/>
    <lineage>
        <taxon>Eukaryota</taxon>
        <taxon>Metamonada</taxon>
        <taxon>Anaeramoebidae</taxon>
        <taxon>Anaeramoeba</taxon>
    </lineage>
</organism>
<keyword evidence="3" id="KW-1185">Reference proteome</keyword>
<evidence type="ECO:0000256" key="1">
    <source>
        <dbReference type="SAM" id="MobiDB-lite"/>
    </source>
</evidence>
<gene>
    <name evidence="2" type="ORF">M0811_06408</name>
</gene>